<feature type="transmembrane region" description="Helical" evidence="1">
    <location>
        <begin position="106"/>
        <end position="124"/>
    </location>
</feature>
<keyword evidence="3" id="KW-1185">Reference proteome</keyword>
<protein>
    <recommendedName>
        <fullName evidence="4">FecR N-terminal domain-containing protein</fullName>
    </recommendedName>
</protein>
<evidence type="ECO:0000313" key="2">
    <source>
        <dbReference type="EMBL" id="QRR04129.1"/>
    </source>
</evidence>
<dbReference type="EMBL" id="CP056775">
    <property type="protein sequence ID" value="QRR04129.1"/>
    <property type="molecule type" value="Genomic_DNA"/>
</dbReference>
<sequence>MKPFSELSAEELAMENLFIRWVRFPDDPSVRSFWEGWINNYPSCKETVERARELVLLASDWKPDTLTNQEVNSLWGRIRTSLDIRTDKDSGEASVKWMSNARFEGLILLIMSLTVLVFLIFFFFKNY</sequence>
<keyword evidence="1" id="KW-0812">Transmembrane</keyword>
<evidence type="ECO:0008006" key="4">
    <source>
        <dbReference type="Google" id="ProtNLM"/>
    </source>
</evidence>
<name>A0ABX7IDB7_9BACT</name>
<reference evidence="2 3" key="1">
    <citation type="submission" date="2020-06" db="EMBL/GenBank/DDBJ databases">
        <title>Dyadobacter sandarakinus sp. nov., isolated from the soil of the Arctic Yellow River Station.</title>
        <authorList>
            <person name="Zhang Y."/>
            <person name="Peng F."/>
        </authorList>
    </citation>
    <scope>NUCLEOTIDE SEQUENCE [LARGE SCALE GENOMIC DNA]</scope>
    <source>
        <strain evidence="2 3">Q3-56</strain>
    </source>
</reference>
<accession>A0ABX7IDB7</accession>
<gene>
    <name evidence="2" type="ORF">HWI92_10005</name>
</gene>
<keyword evidence="1" id="KW-1133">Transmembrane helix</keyword>
<dbReference type="Proteomes" id="UP000612680">
    <property type="component" value="Chromosome"/>
</dbReference>
<evidence type="ECO:0000313" key="3">
    <source>
        <dbReference type="Proteomes" id="UP000612680"/>
    </source>
</evidence>
<organism evidence="2 3">
    <name type="scientific">Dyadobacter sandarakinus</name>
    <dbReference type="NCBI Taxonomy" id="2747268"/>
    <lineage>
        <taxon>Bacteria</taxon>
        <taxon>Pseudomonadati</taxon>
        <taxon>Bacteroidota</taxon>
        <taxon>Cytophagia</taxon>
        <taxon>Cytophagales</taxon>
        <taxon>Spirosomataceae</taxon>
        <taxon>Dyadobacter</taxon>
    </lineage>
</organism>
<evidence type="ECO:0000256" key="1">
    <source>
        <dbReference type="SAM" id="Phobius"/>
    </source>
</evidence>
<keyword evidence="1" id="KW-0472">Membrane</keyword>
<proteinExistence type="predicted"/>